<evidence type="ECO:0000313" key="3">
    <source>
        <dbReference type="EMBL" id="KAJ5087982.1"/>
    </source>
</evidence>
<dbReference type="AlphaFoldDB" id="A0A9W9ETZ0"/>
<keyword evidence="2" id="KW-0812">Transmembrane</keyword>
<dbReference type="InterPro" id="IPR021822">
    <property type="entry name" value="DUF3405"/>
</dbReference>
<dbReference type="PANTHER" id="PTHR36205">
    <property type="entry name" value="CHROMOSOME 19, WHOLE GENOME SHOTGUN SEQUENCE"/>
    <property type="match status" value="1"/>
</dbReference>
<dbReference type="Proteomes" id="UP001149165">
    <property type="component" value="Unassembled WGS sequence"/>
</dbReference>
<keyword evidence="2" id="KW-0472">Membrane</keyword>
<dbReference type="EMBL" id="JAPQKH010000007">
    <property type="protein sequence ID" value="KAJ5087982.1"/>
    <property type="molecule type" value="Genomic_DNA"/>
</dbReference>
<keyword evidence="4" id="KW-1185">Reference proteome</keyword>
<reference evidence="3" key="1">
    <citation type="submission" date="2022-11" db="EMBL/GenBank/DDBJ databases">
        <authorList>
            <person name="Petersen C."/>
        </authorList>
    </citation>
    <scope>NUCLEOTIDE SEQUENCE</scope>
    <source>
        <strain evidence="3">IBT 30069</strain>
    </source>
</reference>
<dbReference type="PANTHER" id="PTHR36205:SF4">
    <property type="match status" value="1"/>
</dbReference>
<evidence type="ECO:0000256" key="2">
    <source>
        <dbReference type="SAM" id="Phobius"/>
    </source>
</evidence>
<proteinExistence type="predicted"/>
<protein>
    <submittedName>
        <fullName evidence="3">Uncharacterized protein</fullName>
    </submittedName>
</protein>
<gene>
    <name evidence="3" type="ORF">N7456_011598</name>
</gene>
<dbReference type="OrthoDB" id="3353407at2759"/>
<feature type="region of interest" description="Disordered" evidence="1">
    <location>
        <begin position="250"/>
        <end position="294"/>
    </location>
</feature>
<feature type="compositionally biased region" description="Polar residues" evidence="1">
    <location>
        <begin position="250"/>
        <end position="260"/>
    </location>
</feature>
<feature type="transmembrane region" description="Helical" evidence="2">
    <location>
        <begin position="23"/>
        <end position="41"/>
    </location>
</feature>
<accession>A0A9W9ETZ0</accession>
<evidence type="ECO:0000313" key="4">
    <source>
        <dbReference type="Proteomes" id="UP001149165"/>
    </source>
</evidence>
<keyword evidence="2" id="KW-1133">Transmembrane helix</keyword>
<evidence type="ECO:0000256" key="1">
    <source>
        <dbReference type="SAM" id="MobiDB-lite"/>
    </source>
</evidence>
<name>A0A9W9ETZ0_9EURO</name>
<dbReference type="Pfam" id="PF11885">
    <property type="entry name" value="DUF3405"/>
    <property type="match status" value="1"/>
</dbReference>
<sequence length="725" mass="83333">MATKYPTACPEILRGISRRSSRTWAYISLAILFLFLLHLIFPRRHVIIIGPGDLRSGSRDVRPEDDNSPFAHEPMGLGRLRDVREDKFYRGGTLTLDVGTSAMDSKGDQSHPSPVVFDPYPSYNEGEWRKDFPGSFCACEGPRGSILNRWKPEDAMTVYPSIQKGDRNLPLVEIVRNINRIPDFPPSLIGSYAALELEASICTNRYSRLSAYGYESNNVQGMFGVWQPPRLNWDRVHWGSLQSKCFTRNSDRYNQGATDRNTLHALPTSPPVPFQETRRSQPKSPPDGPRSKERSAVVVRIWHDMEWTENQKQHVRSLIMELSLHSGGEYEVFLLCHVRDSTISLTDQNEESILHLKVLFVPPEFVDMTILFNDHILQSWYPMVEDHSTVTQIWQPIQVLAEILQGFDHFWQLEMDARFTGHTYHFLEQAAKFSMAQPRRYLWERNAYFYIPGSHGTWQEFMKMVEVSMRGVKSIWGSLDTSTFIPSNKKPPIIPAGPKPPVTSPKDDKFEWGVGEEADLITFNPIFDPIRTAWPFAEAIWNLRKDVPRRASSVAMGRLSTRLLHEMHDMQAQWGASIASEMTAPTVALWHGFKAVYAPQPVYLDGKWTAKELGRVMNPGSPEAINGEEDSFWNWDHSWDHILYRCSYMFTSQTPEDFYRRWMGYKINPNQYTDGTFHQDPQGLNWFENGDLKEDLYGPLCFPPMLLHPVKNPEEKQGEGMAVPV</sequence>
<organism evidence="3 4">
    <name type="scientific">Penicillium angulare</name>
    <dbReference type="NCBI Taxonomy" id="116970"/>
    <lineage>
        <taxon>Eukaryota</taxon>
        <taxon>Fungi</taxon>
        <taxon>Dikarya</taxon>
        <taxon>Ascomycota</taxon>
        <taxon>Pezizomycotina</taxon>
        <taxon>Eurotiomycetes</taxon>
        <taxon>Eurotiomycetidae</taxon>
        <taxon>Eurotiales</taxon>
        <taxon>Aspergillaceae</taxon>
        <taxon>Penicillium</taxon>
    </lineage>
</organism>
<reference evidence="3" key="2">
    <citation type="journal article" date="2023" name="IMA Fungus">
        <title>Comparative genomic study of the Penicillium genus elucidates a diverse pangenome and 15 lateral gene transfer events.</title>
        <authorList>
            <person name="Petersen C."/>
            <person name="Sorensen T."/>
            <person name="Nielsen M.R."/>
            <person name="Sondergaard T.E."/>
            <person name="Sorensen J.L."/>
            <person name="Fitzpatrick D.A."/>
            <person name="Frisvad J.C."/>
            <person name="Nielsen K.L."/>
        </authorList>
    </citation>
    <scope>NUCLEOTIDE SEQUENCE</scope>
    <source>
        <strain evidence="3">IBT 30069</strain>
    </source>
</reference>
<comment type="caution">
    <text evidence="3">The sequence shown here is derived from an EMBL/GenBank/DDBJ whole genome shotgun (WGS) entry which is preliminary data.</text>
</comment>